<dbReference type="EMBL" id="RCDC01000009">
    <property type="protein sequence ID" value="RLK47223.1"/>
    <property type="molecule type" value="Genomic_DNA"/>
</dbReference>
<dbReference type="SMART" id="SM00849">
    <property type="entry name" value="Lactamase_B"/>
    <property type="match status" value="1"/>
</dbReference>
<dbReference type="InterPro" id="IPR001279">
    <property type="entry name" value="Metallo-B-lactamas"/>
</dbReference>
<dbReference type="PANTHER" id="PTHR42951">
    <property type="entry name" value="METALLO-BETA-LACTAMASE DOMAIN-CONTAINING"/>
    <property type="match status" value="1"/>
</dbReference>
<dbReference type="Proteomes" id="UP000274786">
    <property type="component" value="Unassembled WGS sequence"/>
</dbReference>
<dbReference type="InterPro" id="IPR037482">
    <property type="entry name" value="ST1585_MBL-fold"/>
</dbReference>
<name>A0A498BTC9_9GAMM</name>
<keyword evidence="2" id="KW-0378">Hydrolase</keyword>
<dbReference type="InterPro" id="IPR036866">
    <property type="entry name" value="RibonucZ/Hydroxyglut_hydro"/>
</dbReference>
<protein>
    <submittedName>
        <fullName evidence="2">Glyoxylase-like metal-dependent hydrolase (Beta-lactamase superfamily II)</fullName>
    </submittedName>
</protein>
<dbReference type="CDD" id="cd07726">
    <property type="entry name" value="ST1585-like_MBL-fold"/>
    <property type="match status" value="1"/>
</dbReference>
<feature type="domain" description="Metallo-beta-lactamase" evidence="1">
    <location>
        <begin position="29"/>
        <end position="234"/>
    </location>
</feature>
<evidence type="ECO:0000259" key="1">
    <source>
        <dbReference type="SMART" id="SM00849"/>
    </source>
</evidence>
<sequence>MEAFRARDVLMHSEPSIHTIDTAFQRDDFDAAYLIVENGRAAFIDCGTGLAVPAMLAALARAGCTPEQVEWLILTHVHLDHAGGAGLLMQQLPNATLVVHPRGAPHMIDPARLIAGATEVYGEAEIARSYGPILAVAADRVVIAEDGHTVDLAGRPLLCVDTPGHARHHLCVWDVRSRSWFTGDTFGLSYRELDSVQGAFIVPTSSPVQFDPEPLKQSIAKMLAYDPQAMYLTHYGRVAPPRKLAADLVEQIDAMVEIGRQCDGRPDRHRCLVAALTALYLERAQAHGCPLDDEAVTRVLAMDIELNAQGLACWLDRDRR</sequence>
<accession>A0A498BTC9</accession>
<evidence type="ECO:0000313" key="2">
    <source>
        <dbReference type="EMBL" id="RLK47223.1"/>
    </source>
</evidence>
<proteinExistence type="predicted"/>
<dbReference type="SUPFAM" id="SSF56281">
    <property type="entry name" value="Metallo-hydrolase/oxidoreductase"/>
    <property type="match status" value="1"/>
</dbReference>
<evidence type="ECO:0000313" key="3">
    <source>
        <dbReference type="Proteomes" id="UP000274786"/>
    </source>
</evidence>
<dbReference type="Pfam" id="PF00753">
    <property type="entry name" value="Lactamase_B"/>
    <property type="match status" value="1"/>
</dbReference>
<dbReference type="PANTHER" id="PTHR42951:SF22">
    <property type="entry name" value="METALLO BETA-LACTAMASE SUPERFAMILY LIPOPROTEIN"/>
    <property type="match status" value="1"/>
</dbReference>
<organism evidence="2 3">
    <name type="scientific">Stenotrophomonas rhizophila</name>
    <dbReference type="NCBI Taxonomy" id="216778"/>
    <lineage>
        <taxon>Bacteria</taxon>
        <taxon>Pseudomonadati</taxon>
        <taxon>Pseudomonadota</taxon>
        <taxon>Gammaproteobacteria</taxon>
        <taxon>Lysobacterales</taxon>
        <taxon>Lysobacteraceae</taxon>
        <taxon>Stenotrophomonas</taxon>
    </lineage>
</organism>
<reference evidence="2 3" key="1">
    <citation type="submission" date="2018-10" db="EMBL/GenBank/DDBJ databases">
        <title>Comparative analysis of microorganisms from saline springs in Andes Mountain Range, Colombia.</title>
        <authorList>
            <person name="Rubin E."/>
        </authorList>
    </citation>
    <scope>NUCLEOTIDE SEQUENCE [LARGE SCALE GENOMIC DNA]</scope>
    <source>
        <strain evidence="2 3">USBA GBX 843</strain>
    </source>
</reference>
<dbReference type="Gene3D" id="3.60.15.10">
    <property type="entry name" value="Ribonuclease Z/Hydroxyacylglutathione hydrolase-like"/>
    <property type="match status" value="1"/>
</dbReference>
<dbReference type="GO" id="GO:0016787">
    <property type="term" value="F:hydrolase activity"/>
    <property type="evidence" value="ECO:0007669"/>
    <property type="project" value="UniProtKB-KW"/>
</dbReference>
<dbReference type="InterPro" id="IPR050855">
    <property type="entry name" value="NDM-1-like"/>
</dbReference>
<dbReference type="AlphaFoldDB" id="A0A498BTC9"/>
<gene>
    <name evidence="2" type="ORF">BCL79_3842</name>
</gene>
<comment type="caution">
    <text evidence="2">The sequence shown here is derived from an EMBL/GenBank/DDBJ whole genome shotgun (WGS) entry which is preliminary data.</text>
</comment>